<dbReference type="InParanoid" id="B3RWL5"/>
<accession>B3RWL5</accession>
<dbReference type="EMBL" id="DS985245">
    <property type="protein sequence ID" value="EDV24714.1"/>
    <property type="molecule type" value="Genomic_DNA"/>
</dbReference>
<evidence type="ECO:0008006" key="4">
    <source>
        <dbReference type="Google" id="ProtNLM"/>
    </source>
</evidence>
<dbReference type="PANTHER" id="PTHR24190">
    <property type="entry name" value="ION_TRANS DOMAIN-CONTAINING PROTEIN"/>
    <property type="match status" value="1"/>
</dbReference>
<dbReference type="PhylomeDB" id="B3RWL5"/>
<evidence type="ECO:0000313" key="2">
    <source>
        <dbReference type="EMBL" id="EDV24714.1"/>
    </source>
</evidence>
<dbReference type="KEGG" id="tad:TRIADDRAFT_56794"/>
<dbReference type="HOGENOM" id="CLU_1391862_0_0_1"/>
<feature type="transmembrane region" description="Helical" evidence="1">
    <location>
        <begin position="28"/>
        <end position="51"/>
    </location>
</feature>
<keyword evidence="3" id="KW-1185">Reference proteome</keyword>
<dbReference type="AlphaFoldDB" id="B3RWL5"/>
<dbReference type="OrthoDB" id="5402602at2759"/>
<dbReference type="CTD" id="6753817"/>
<dbReference type="RefSeq" id="XP_002112604.1">
    <property type="nucleotide sequence ID" value="XM_002112568.1"/>
</dbReference>
<keyword evidence="1" id="KW-0472">Membrane</keyword>
<dbReference type="GeneID" id="6753817"/>
<keyword evidence="1" id="KW-1133">Transmembrane helix</keyword>
<evidence type="ECO:0000313" key="3">
    <source>
        <dbReference type="Proteomes" id="UP000009022"/>
    </source>
</evidence>
<dbReference type="PANTHER" id="PTHR24190:SF14">
    <property type="entry name" value="ION TRANSPORT DOMAIN-CONTAINING PROTEIN"/>
    <property type="match status" value="1"/>
</dbReference>
<name>B3RWL5_TRIAD</name>
<proteinExistence type="predicted"/>
<sequence>MSAGELNYANTFHHLINTGRLTGFKIELILFAAMVVIINIAFSNLLIGLAVGDINEVRETASLNLAKSQYESIIGIYESYPIYLKKILYSPGLIVRKDKNSSYLQKQTWHSLTDNIAMIQEEKDQVNPEFDWRSLNAFVLRQQTEIRLLKESIEDVKSDIKMISYSSHSETNKLIKQVLHTVQANGNEKVTTTSAN</sequence>
<protein>
    <recommendedName>
        <fullName evidence="4">Ion transport domain-containing protein</fullName>
    </recommendedName>
</protein>
<dbReference type="Proteomes" id="UP000009022">
    <property type="component" value="Unassembled WGS sequence"/>
</dbReference>
<gene>
    <name evidence="2" type="ORF">TRIADDRAFT_56794</name>
</gene>
<keyword evidence="1" id="KW-0812">Transmembrane</keyword>
<dbReference type="OMA" id="MISYSSH"/>
<reference evidence="2 3" key="1">
    <citation type="journal article" date="2008" name="Nature">
        <title>The Trichoplax genome and the nature of placozoans.</title>
        <authorList>
            <person name="Srivastava M."/>
            <person name="Begovic E."/>
            <person name="Chapman J."/>
            <person name="Putnam N.H."/>
            <person name="Hellsten U."/>
            <person name="Kawashima T."/>
            <person name="Kuo A."/>
            <person name="Mitros T."/>
            <person name="Salamov A."/>
            <person name="Carpenter M.L."/>
            <person name="Signorovitch A.Y."/>
            <person name="Moreno M.A."/>
            <person name="Kamm K."/>
            <person name="Grimwood J."/>
            <person name="Schmutz J."/>
            <person name="Shapiro H."/>
            <person name="Grigoriev I.V."/>
            <person name="Buss L.W."/>
            <person name="Schierwater B."/>
            <person name="Dellaporta S.L."/>
            <person name="Rokhsar D.S."/>
        </authorList>
    </citation>
    <scope>NUCLEOTIDE SEQUENCE [LARGE SCALE GENOMIC DNA]</scope>
    <source>
        <strain evidence="2 3">Grell-BS-1999</strain>
    </source>
</reference>
<organism evidence="2 3">
    <name type="scientific">Trichoplax adhaerens</name>
    <name type="common">Trichoplax reptans</name>
    <dbReference type="NCBI Taxonomy" id="10228"/>
    <lineage>
        <taxon>Eukaryota</taxon>
        <taxon>Metazoa</taxon>
        <taxon>Placozoa</taxon>
        <taxon>Uniplacotomia</taxon>
        <taxon>Trichoplacea</taxon>
        <taxon>Trichoplacidae</taxon>
        <taxon>Trichoplax</taxon>
    </lineage>
</organism>
<evidence type="ECO:0000256" key="1">
    <source>
        <dbReference type="SAM" id="Phobius"/>
    </source>
</evidence>